<dbReference type="Proteomes" id="UP000760494">
    <property type="component" value="Unassembled WGS sequence"/>
</dbReference>
<accession>A0A9Q9RSP9</accession>
<proteinExistence type="predicted"/>
<keyword evidence="1" id="KW-0175">Coiled coil</keyword>
<evidence type="ECO:0000313" key="2">
    <source>
        <dbReference type="EMBL" id="VTT74611.1"/>
    </source>
</evidence>
<dbReference type="AlphaFoldDB" id="A0A9Q9RSP9"/>
<dbReference type="EMBL" id="CABFJX010000374">
    <property type="protein sequence ID" value="VTT74611.1"/>
    <property type="molecule type" value="Genomic_DNA"/>
</dbReference>
<gene>
    <name evidence="2" type="ORF">C2S_1797</name>
</gene>
<evidence type="ECO:0000313" key="3">
    <source>
        <dbReference type="Proteomes" id="UP000760494"/>
    </source>
</evidence>
<protein>
    <submittedName>
        <fullName evidence="2">Uncharacterized protein</fullName>
    </submittedName>
</protein>
<feature type="coiled-coil region" evidence="1">
    <location>
        <begin position="435"/>
        <end position="462"/>
    </location>
</feature>
<reference evidence="2" key="1">
    <citation type="submission" date="2019-05" db="EMBL/GenBank/DDBJ databases">
        <authorList>
            <person name="Piombo E."/>
        </authorList>
    </citation>
    <scope>NUCLEOTIDE SEQUENCE</scope>
    <source>
        <strain evidence="2">C2S</strain>
    </source>
</reference>
<evidence type="ECO:0000256" key="1">
    <source>
        <dbReference type="SAM" id="Coils"/>
    </source>
</evidence>
<name>A0A9Q9RSP9_FUSFU</name>
<comment type="caution">
    <text evidence="2">The sequence shown here is derived from an EMBL/GenBank/DDBJ whole genome shotgun (WGS) entry which is preliminary data.</text>
</comment>
<organism evidence="2 3">
    <name type="scientific">Fusarium fujikuroi</name>
    <name type="common">Bakanae and foot rot disease fungus</name>
    <name type="synonym">Gibberella fujikuroi</name>
    <dbReference type="NCBI Taxonomy" id="5127"/>
    <lineage>
        <taxon>Eukaryota</taxon>
        <taxon>Fungi</taxon>
        <taxon>Dikarya</taxon>
        <taxon>Ascomycota</taxon>
        <taxon>Pezizomycotina</taxon>
        <taxon>Sordariomycetes</taxon>
        <taxon>Hypocreomycetidae</taxon>
        <taxon>Hypocreales</taxon>
        <taxon>Nectriaceae</taxon>
        <taxon>Fusarium</taxon>
        <taxon>Fusarium fujikuroi species complex</taxon>
    </lineage>
</organism>
<sequence>MDPFNSLPPEIRLKILLLITSKFSLSSITQASPTMLQQYLDRRKHVRQNLIAVDFDEDMMQDALAIILFPTERGAQEYRLQLVRDHLERWQDKDFDSPLTNQNVYMFQLLDDLHSMLLHFIQDYCSKATASYMPREYICLPGLHSPSPKARLYFRCEPVTSSFNPDSLTTSELKRFFRAFLLYQLNCKVNKSLGTSPNPNNPLNNLPKRAIHPSEDEAIRCVHTYVRSLYGACIAQRGDGFLPSGPDGTAFELGLTFPDNFCFDPDLYTAERGSRGNYHGDATSHLAKLGLEEVVNFTRYRFGLSSENEEFDYEFDKVFESLSYRMGPYQHVITRVDSSSDSGSPMYDRLSAGLSRSNTIQFRICQQRAWVFFDNNRFYPPSTPSRPRFPTENFLFREADKLVRDGLGLVDNSELVRSERRSQTWQDKYAAVEMKSAYEKMIEELQQDNSSLRLTIETLQQTISENPELSVPAFEDPKVLREEAARLTQQHLACDLATVAKYTRFTPPETRIVCRQPPRSIQIPAHSELFEGKTVDVIENVIRGYLWSQQQEGRLVPGEPMYFYFAI</sequence>